<keyword evidence="2" id="KW-0175">Coiled coil</keyword>
<reference evidence="4" key="1">
    <citation type="submission" date="2019-02" db="EMBL/GenBank/DDBJ databases">
        <authorList>
            <person name="Gruber-Vodicka R. H."/>
            <person name="Seah K. B. B."/>
        </authorList>
    </citation>
    <scope>NUCLEOTIDE SEQUENCE</scope>
    <source>
        <strain evidence="4">BECK_BZ123</strain>
        <strain evidence="3">BECK_BZ125</strain>
    </source>
</reference>
<evidence type="ECO:0000313" key="4">
    <source>
        <dbReference type="EMBL" id="VFK49124.1"/>
    </source>
</evidence>
<dbReference type="Pfam" id="PF04012">
    <property type="entry name" value="PspA_IM30"/>
    <property type="match status" value="1"/>
</dbReference>
<feature type="coiled-coil region" evidence="2">
    <location>
        <begin position="89"/>
        <end position="144"/>
    </location>
</feature>
<dbReference type="EMBL" id="CAADFS010000069">
    <property type="protein sequence ID" value="VFK49124.1"/>
    <property type="molecule type" value="Genomic_DNA"/>
</dbReference>
<protein>
    <submittedName>
        <fullName evidence="3 4">Phage shock protein A</fullName>
    </submittedName>
</protein>
<evidence type="ECO:0000313" key="3">
    <source>
        <dbReference type="EMBL" id="VFK43180.1"/>
    </source>
</evidence>
<evidence type="ECO:0000256" key="1">
    <source>
        <dbReference type="ARBA" id="ARBA00043985"/>
    </source>
</evidence>
<dbReference type="EMBL" id="CAADFT010000023">
    <property type="protein sequence ID" value="VFK43180.1"/>
    <property type="molecule type" value="Genomic_DNA"/>
</dbReference>
<dbReference type="PANTHER" id="PTHR31088">
    <property type="entry name" value="MEMBRANE-ASSOCIATED PROTEIN VIPP1, CHLOROPLASTIC"/>
    <property type="match status" value="1"/>
</dbReference>
<name>A0A450Z5Q2_9GAMM</name>
<dbReference type="PANTHER" id="PTHR31088:SF9">
    <property type="entry name" value="PHAGE SHOCK PROTEIN A"/>
    <property type="match status" value="1"/>
</dbReference>
<organism evidence="4">
    <name type="scientific">Candidatus Kentrum sp. TC</name>
    <dbReference type="NCBI Taxonomy" id="2126339"/>
    <lineage>
        <taxon>Bacteria</taxon>
        <taxon>Pseudomonadati</taxon>
        <taxon>Pseudomonadota</taxon>
        <taxon>Gammaproteobacteria</taxon>
        <taxon>Candidatus Kentrum</taxon>
    </lineage>
</organism>
<dbReference type="AlphaFoldDB" id="A0A450Z5Q2"/>
<proteinExistence type="inferred from homology"/>
<dbReference type="InterPro" id="IPR007157">
    <property type="entry name" value="PspA_VIPP1"/>
</dbReference>
<sequence length="232" mass="25136">MSIWKKLFTAARGAATEAGEAIVDNQALRILDQEMRDARTQLKNAKENLTAIMAEEMGVQRTVKDLRSKIEEHEGFATQALEQGNEALALEIADKIAEFSNELEAQEQLAQGYTGNITQLKRTIADTERNIKMMQREISVVKSTEAVQKANTAIASKFSGADSSMLRATESLERIKAKQQKRSDQMTAAVDLQKDASGDDLQAKLKAAGIVNGGASANAVLERIKAKKAGGG</sequence>
<evidence type="ECO:0000256" key="2">
    <source>
        <dbReference type="SAM" id="Coils"/>
    </source>
</evidence>
<comment type="similarity">
    <text evidence="1">Belongs to the PspA/Vipp/IM30 family.</text>
</comment>
<accession>A0A450Z5Q2</accession>
<feature type="coiled-coil region" evidence="2">
    <location>
        <begin position="28"/>
        <end position="55"/>
    </location>
</feature>
<gene>
    <name evidence="4" type="ORF">BECKTC1821D_GA0114238_10694</name>
    <name evidence="3" type="ORF">BECKTC1821E_GA0114239_102335</name>
</gene>